<proteinExistence type="inferred from homology"/>
<dbReference type="PANTHER" id="PTHR11689:SF158">
    <property type="entry name" value="H(+)_CL(-) EXCHANGE TRANSPORTER 6"/>
    <property type="match status" value="1"/>
</dbReference>
<gene>
    <name evidence="14" type="primary">CLCN6</name>
</gene>
<dbReference type="SUPFAM" id="SSF54631">
    <property type="entry name" value="CBS-domain pair"/>
    <property type="match status" value="1"/>
</dbReference>
<dbReference type="InterPro" id="IPR046342">
    <property type="entry name" value="CBS_dom_sf"/>
</dbReference>
<dbReference type="InterPro" id="IPR002248">
    <property type="entry name" value="Cl_channel-6"/>
</dbReference>
<accession>A0ABM0GZK4</accession>
<dbReference type="InterPro" id="IPR051280">
    <property type="entry name" value="Cl-channel/antiporter"/>
</dbReference>
<dbReference type="SMART" id="SM00116">
    <property type="entry name" value="CBS"/>
    <property type="match status" value="2"/>
</dbReference>
<evidence type="ECO:0000256" key="8">
    <source>
        <dbReference type="ARBA" id="ARBA00023136"/>
    </source>
</evidence>
<dbReference type="PRINTS" id="PR00762">
    <property type="entry name" value="CLCHANNEL"/>
</dbReference>
<dbReference type="Gene3D" id="3.10.580.10">
    <property type="entry name" value="CBS-domain"/>
    <property type="match status" value="1"/>
</dbReference>
<comment type="subcellular location">
    <subcellularLocation>
        <location evidence="1 11">Membrane</location>
        <topology evidence="1 11">Multi-pass membrane protein</topology>
    </subcellularLocation>
</comment>
<evidence type="ECO:0000256" key="11">
    <source>
        <dbReference type="RuleBase" id="RU361221"/>
    </source>
</evidence>
<evidence type="ECO:0000256" key="6">
    <source>
        <dbReference type="ARBA" id="ARBA00023065"/>
    </source>
</evidence>
<keyword evidence="3 11" id="KW-0812">Transmembrane</keyword>
<dbReference type="Proteomes" id="UP000694865">
    <property type="component" value="Unplaced"/>
</dbReference>
<keyword evidence="4" id="KW-0677">Repeat</keyword>
<dbReference type="InterPro" id="IPR014743">
    <property type="entry name" value="Cl-channel_core"/>
</dbReference>
<comment type="similarity">
    <text evidence="11">Belongs to the chloride channel (TC 2.A.49) family.</text>
</comment>
<feature type="transmembrane region" description="Helical" evidence="11">
    <location>
        <begin position="73"/>
        <end position="97"/>
    </location>
</feature>
<keyword evidence="9 11" id="KW-0868">Chloride</keyword>
<dbReference type="RefSeq" id="XP_002740900.1">
    <property type="nucleotide sequence ID" value="XM_002740854.1"/>
</dbReference>
<dbReference type="Pfam" id="PF00571">
    <property type="entry name" value="CBS"/>
    <property type="match status" value="2"/>
</dbReference>
<dbReference type="PROSITE" id="PS51371">
    <property type="entry name" value="CBS"/>
    <property type="match status" value="1"/>
</dbReference>
<keyword evidence="6 11" id="KW-0406">Ion transport</keyword>
<keyword evidence="8 11" id="KW-0472">Membrane</keyword>
<keyword evidence="5 11" id="KW-1133">Transmembrane helix</keyword>
<evidence type="ECO:0000259" key="12">
    <source>
        <dbReference type="PROSITE" id="PS51371"/>
    </source>
</evidence>
<evidence type="ECO:0000256" key="3">
    <source>
        <dbReference type="ARBA" id="ARBA00022692"/>
    </source>
</evidence>
<evidence type="ECO:0000313" key="14">
    <source>
        <dbReference type="RefSeq" id="XP_002740900.1"/>
    </source>
</evidence>
<dbReference type="InterPro" id="IPR000644">
    <property type="entry name" value="CBS_dom"/>
</dbReference>
<protein>
    <recommendedName>
        <fullName evidence="11">Chloride channel protein</fullName>
    </recommendedName>
</protein>
<dbReference type="CDD" id="cd03685">
    <property type="entry name" value="ClC_6_like"/>
    <property type="match status" value="1"/>
</dbReference>
<feature type="transmembrane region" description="Helical" evidence="11">
    <location>
        <begin position="236"/>
        <end position="259"/>
    </location>
</feature>
<dbReference type="InterPro" id="IPR001807">
    <property type="entry name" value="ClC"/>
</dbReference>
<feature type="transmembrane region" description="Helical" evidence="11">
    <location>
        <begin position="460"/>
        <end position="493"/>
    </location>
</feature>
<reference evidence="14" key="1">
    <citation type="submission" date="2025-08" db="UniProtKB">
        <authorList>
            <consortium name="RefSeq"/>
        </authorList>
    </citation>
    <scope>IDENTIFICATION</scope>
    <source>
        <tissue evidence="14">Testes</tissue>
    </source>
</reference>
<dbReference type="PRINTS" id="PR01117">
    <property type="entry name" value="CLCHANNEL6"/>
</dbReference>
<evidence type="ECO:0000313" key="13">
    <source>
        <dbReference type="Proteomes" id="UP000694865"/>
    </source>
</evidence>
<feature type="transmembrane region" description="Helical" evidence="11">
    <location>
        <begin position="514"/>
        <end position="538"/>
    </location>
</feature>
<sequence length="863" mass="96673">MASREGRGCFLCSCCKPRDDNTEEMTVLGANREEQGSLPQKDYESLNYDLCHNDVYAQMIETRNKKTAKTLDFMKWITTFLIGVFTGMVAFFIDYFVKLLNKWKFSSVETSVLACGQHGCLVLSLLLLIAFNGGFVLISSCLVALEPVAAGSGIPEIKCYLNGIKIPHIVRLKTLLSKAVGVLFSVAGGLFVGKEGPMIHSGAIIGAGIPQFKSITFKRCKCNFPYFRTDRDKRDFVSGGAAAGVAAAFGAPIGGVLFSLEEGASFWNQSLTWRTFFCSMSATLTLNFFLSGVDYQRWGALSQPGLIDFGVFKCEGENQCNLWTFVDLLIFILMGVVGGLLGALFNSLNTALSKHRLKYVNTRSRCVRVVEAVFVAMVTTTLAFVAAMTLGECKEIPDANSTFVDNNTYTISEIEESVRTFFCDDGYYNDMATLFFNPQETAIKQLFHQDGAFSLPSLGIFFILFYFLACWTYGIMVPSGLFVPSLLCGAAYGRFVGTVLKRYLGYHHIYSGTFALIGAAAFLGGVVRMTISLTVILIESTNEISYGFPIMVTLMVAKWVGDLFNHGIYDIHIQLKKIPLLGWEAPPGMESLRAHEVMDTNIVYIYPHTRVQSIVSILRTTRHNAYPVVTECVGKSAERTIRSNTLASHNIEYRRGSTLTRAAEVKRRTFSQSSLELRRSNSVNSQTGIRRSNSDLTPEESINNLLLDSRPEPYKAYYPDDNRPLEEEYKAVTFHGLILRSQLVTLLNNRIYYPESTMSSCQPHLTYDDLTEDYPRYPDIYDLDLTQINPRMIMDVTPYMNPCPYTVSAHTPVPHVYNLFRTMGLRHIIVISSIGEILGMITRHDLTDDNLKEKLRLHRHDNR</sequence>
<dbReference type="PANTHER" id="PTHR11689">
    <property type="entry name" value="CHLORIDE CHANNEL PROTEIN CLC FAMILY MEMBER"/>
    <property type="match status" value="1"/>
</dbReference>
<name>A0ABM0GZK4_SACKO</name>
<feature type="transmembrane region" description="Helical" evidence="11">
    <location>
        <begin position="328"/>
        <end position="348"/>
    </location>
</feature>
<dbReference type="Gene3D" id="1.10.3080.10">
    <property type="entry name" value="Clc chloride channel"/>
    <property type="match status" value="1"/>
</dbReference>
<organism evidence="13 14">
    <name type="scientific">Saccoglossus kowalevskii</name>
    <name type="common">Acorn worm</name>
    <dbReference type="NCBI Taxonomy" id="10224"/>
    <lineage>
        <taxon>Eukaryota</taxon>
        <taxon>Metazoa</taxon>
        <taxon>Hemichordata</taxon>
        <taxon>Enteropneusta</taxon>
        <taxon>Harrimaniidae</taxon>
        <taxon>Saccoglossus</taxon>
    </lineage>
</organism>
<evidence type="ECO:0000256" key="10">
    <source>
        <dbReference type="PROSITE-ProRule" id="PRU00703"/>
    </source>
</evidence>
<feature type="transmembrane region" description="Helical" evidence="11">
    <location>
        <begin position="369"/>
        <end position="390"/>
    </location>
</feature>
<evidence type="ECO:0000256" key="5">
    <source>
        <dbReference type="ARBA" id="ARBA00022989"/>
    </source>
</evidence>
<feature type="domain" description="CBS" evidence="12">
    <location>
        <begin position="800"/>
        <end position="857"/>
    </location>
</feature>
<evidence type="ECO:0000256" key="9">
    <source>
        <dbReference type="ARBA" id="ARBA00023214"/>
    </source>
</evidence>
<evidence type="ECO:0000256" key="7">
    <source>
        <dbReference type="ARBA" id="ARBA00023122"/>
    </source>
</evidence>
<evidence type="ECO:0000256" key="2">
    <source>
        <dbReference type="ARBA" id="ARBA00022448"/>
    </source>
</evidence>
<keyword evidence="13" id="KW-1185">Reference proteome</keyword>
<evidence type="ECO:0000256" key="1">
    <source>
        <dbReference type="ARBA" id="ARBA00004141"/>
    </source>
</evidence>
<dbReference type="SUPFAM" id="SSF81340">
    <property type="entry name" value="Clc chloride channel"/>
    <property type="match status" value="1"/>
</dbReference>
<dbReference type="GeneID" id="100367184"/>
<evidence type="ECO:0000256" key="4">
    <source>
        <dbReference type="ARBA" id="ARBA00022737"/>
    </source>
</evidence>
<feature type="transmembrane region" description="Helical" evidence="11">
    <location>
        <begin position="121"/>
        <end position="145"/>
    </location>
</feature>
<comment type="caution">
    <text evidence="11">Lacks conserved residue(s) required for the propagation of feature annotation.</text>
</comment>
<dbReference type="Pfam" id="PF00654">
    <property type="entry name" value="Voltage_CLC"/>
    <property type="match status" value="1"/>
</dbReference>
<keyword evidence="2 11" id="KW-0813">Transport</keyword>
<keyword evidence="7 10" id="KW-0129">CBS domain</keyword>